<evidence type="ECO:0000313" key="3">
    <source>
        <dbReference type="EMBL" id="GLR18908.1"/>
    </source>
</evidence>
<dbReference type="InterPro" id="IPR013320">
    <property type="entry name" value="ConA-like_dom_sf"/>
</dbReference>
<reference evidence="3" key="2">
    <citation type="submission" date="2023-01" db="EMBL/GenBank/DDBJ databases">
        <title>Draft genome sequence of Portibacter lacus strain NBRC 108769.</title>
        <authorList>
            <person name="Sun Q."/>
            <person name="Mori K."/>
        </authorList>
    </citation>
    <scope>NUCLEOTIDE SEQUENCE</scope>
    <source>
        <strain evidence="3">NBRC 108769</strain>
    </source>
</reference>
<comment type="caution">
    <text evidence="3">The sequence shown here is derived from an EMBL/GenBank/DDBJ whole genome shotgun (WGS) entry which is preliminary data.</text>
</comment>
<keyword evidence="4" id="KW-1185">Reference proteome</keyword>
<name>A0AA37SQM9_9BACT</name>
<comment type="similarity">
    <text evidence="1">Belongs to the glycosyl hydrolase 16 family.</text>
</comment>
<feature type="domain" description="GH16" evidence="2">
    <location>
        <begin position="43"/>
        <end position="331"/>
    </location>
</feature>
<sequence>MMKQNAHLILIILIIGSHYNCTHSTTSKIQLEDNQEFNINPFEPYNGIPPSEINGYHLVFNDEFNHEGEMKNEYWDSETGFRRNNEEQYYQSENSYCSNGTLKIIAKREMIKNELYDANSNDWRKKREYAEYTSSSFITKKQYHEKYDFILMEMRAKLPIETGGVEDYGIWPAFWTTGDGPWPHAGEIDILEYYNGYMLANFAYKDNNGTKWKGNKAENAANSKLENIINGKAIGFKTDKDWLNKYHTWKLIGDGKYLTIYLDDVFMTRIENDTKNLDTSKIKYPFKDNKCNMWINLAIGGNPHPDKEQLSKTEFPRTYEIDYVRIYVKNK</sequence>
<proteinExistence type="inferred from homology"/>
<dbReference type="GO" id="GO:0004553">
    <property type="term" value="F:hydrolase activity, hydrolyzing O-glycosyl compounds"/>
    <property type="evidence" value="ECO:0007669"/>
    <property type="project" value="InterPro"/>
</dbReference>
<dbReference type="RefSeq" id="WP_235292853.1">
    <property type="nucleotide sequence ID" value="NZ_BSOH01000023.1"/>
</dbReference>
<protein>
    <recommendedName>
        <fullName evidence="2">GH16 domain-containing protein</fullName>
    </recommendedName>
</protein>
<organism evidence="3 4">
    <name type="scientific">Portibacter lacus</name>
    <dbReference type="NCBI Taxonomy" id="1099794"/>
    <lineage>
        <taxon>Bacteria</taxon>
        <taxon>Pseudomonadati</taxon>
        <taxon>Bacteroidota</taxon>
        <taxon>Saprospiria</taxon>
        <taxon>Saprospirales</taxon>
        <taxon>Haliscomenobacteraceae</taxon>
        <taxon>Portibacter</taxon>
    </lineage>
</organism>
<dbReference type="InterPro" id="IPR050546">
    <property type="entry name" value="Glycosyl_Hydrlase_16"/>
</dbReference>
<evidence type="ECO:0000259" key="2">
    <source>
        <dbReference type="PROSITE" id="PS51762"/>
    </source>
</evidence>
<accession>A0AA37SQM9</accession>
<dbReference type="InterPro" id="IPR000757">
    <property type="entry name" value="Beta-glucanase-like"/>
</dbReference>
<dbReference type="PROSITE" id="PS51762">
    <property type="entry name" value="GH16_2"/>
    <property type="match status" value="1"/>
</dbReference>
<dbReference type="EMBL" id="BSOH01000023">
    <property type="protein sequence ID" value="GLR18908.1"/>
    <property type="molecule type" value="Genomic_DNA"/>
</dbReference>
<dbReference type="SUPFAM" id="SSF49899">
    <property type="entry name" value="Concanavalin A-like lectins/glucanases"/>
    <property type="match status" value="1"/>
</dbReference>
<reference evidence="3" key="1">
    <citation type="journal article" date="2014" name="Int. J. Syst. Evol. Microbiol.">
        <title>Complete genome sequence of Corynebacterium casei LMG S-19264T (=DSM 44701T), isolated from a smear-ripened cheese.</title>
        <authorList>
            <consortium name="US DOE Joint Genome Institute (JGI-PGF)"/>
            <person name="Walter F."/>
            <person name="Albersmeier A."/>
            <person name="Kalinowski J."/>
            <person name="Ruckert C."/>
        </authorList>
    </citation>
    <scope>NUCLEOTIDE SEQUENCE</scope>
    <source>
        <strain evidence="3">NBRC 108769</strain>
    </source>
</reference>
<dbReference type="PANTHER" id="PTHR10963:SF55">
    <property type="entry name" value="GLYCOSIDE HYDROLASE FAMILY 16 PROTEIN"/>
    <property type="match status" value="1"/>
</dbReference>
<gene>
    <name evidence="3" type="ORF">GCM10007940_35240</name>
</gene>
<dbReference type="AlphaFoldDB" id="A0AA37SQM9"/>
<dbReference type="CDD" id="cd08023">
    <property type="entry name" value="GH16_laminarinase_like"/>
    <property type="match status" value="1"/>
</dbReference>
<evidence type="ECO:0000313" key="4">
    <source>
        <dbReference type="Proteomes" id="UP001156666"/>
    </source>
</evidence>
<dbReference type="GO" id="GO:0005975">
    <property type="term" value="P:carbohydrate metabolic process"/>
    <property type="evidence" value="ECO:0007669"/>
    <property type="project" value="InterPro"/>
</dbReference>
<dbReference type="Pfam" id="PF26113">
    <property type="entry name" value="GH16_XgeA"/>
    <property type="match status" value="1"/>
</dbReference>
<dbReference type="PANTHER" id="PTHR10963">
    <property type="entry name" value="GLYCOSYL HYDROLASE-RELATED"/>
    <property type="match status" value="1"/>
</dbReference>
<dbReference type="Gene3D" id="2.60.120.200">
    <property type="match status" value="1"/>
</dbReference>
<dbReference type="Proteomes" id="UP001156666">
    <property type="component" value="Unassembled WGS sequence"/>
</dbReference>
<evidence type="ECO:0000256" key="1">
    <source>
        <dbReference type="ARBA" id="ARBA00006865"/>
    </source>
</evidence>